<evidence type="ECO:0000256" key="1">
    <source>
        <dbReference type="ARBA" id="ARBA00022729"/>
    </source>
</evidence>
<feature type="chain" id="PRO_5045935489" evidence="2">
    <location>
        <begin position="27"/>
        <end position="240"/>
    </location>
</feature>
<keyword evidence="1 2" id="KW-0732">Signal</keyword>
<accession>A0ABY3ADU7</accession>
<comment type="caution">
    <text evidence="3">The sequence shown here is derived from an EMBL/GenBank/DDBJ whole genome shotgun (WGS) entry which is preliminary data.</text>
</comment>
<protein>
    <submittedName>
        <fullName evidence="3">Uncharacterized protein DUF2490</fullName>
    </submittedName>
</protein>
<dbReference type="SUPFAM" id="SSF56935">
    <property type="entry name" value="Porins"/>
    <property type="match status" value="1"/>
</dbReference>
<evidence type="ECO:0000313" key="4">
    <source>
        <dbReference type="Proteomes" id="UP000315363"/>
    </source>
</evidence>
<dbReference type="EMBL" id="VHIF01000001">
    <property type="protein sequence ID" value="TQO38556.1"/>
    <property type="molecule type" value="Genomic_DNA"/>
</dbReference>
<dbReference type="RefSeq" id="WP_142190133.1">
    <property type="nucleotide sequence ID" value="NZ_VHIF01000001.1"/>
</dbReference>
<proteinExistence type="predicted"/>
<feature type="signal peptide" evidence="2">
    <location>
        <begin position="1"/>
        <end position="26"/>
    </location>
</feature>
<dbReference type="Pfam" id="PF10677">
    <property type="entry name" value="DUF2490"/>
    <property type="match status" value="1"/>
</dbReference>
<name>A0ABY3ADU7_9FLAO</name>
<keyword evidence="4" id="KW-1185">Reference proteome</keyword>
<dbReference type="InterPro" id="IPR053713">
    <property type="entry name" value="Bact_OM_Channel_sf"/>
</dbReference>
<reference evidence="3 4" key="1">
    <citation type="submission" date="2019-06" db="EMBL/GenBank/DDBJ databases">
        <title>A large-scale integrated study on North Sea by COGITO (Coastal Microbe Genomic &amp; Taxonomic Observatory).</title>
        <authorList>
            <person name="Teeling H."/>
        </authorList>
    </citation>
    <scope>NUCLEOTIDE SEQUENCE [LARGE SCALE GENOMIC DNA]</scope>
    <source>
        <strain evidence="3 4">MAR_2009_79</strain>
    </source>
</reference>
<organism evidence="3 4">
    <name type="scientific">Arenibacter algicola</name>
    <dbReference type="NCBI Taxonomy" id="616991"/>
    <lineage>
        <taxon>Bacteria</taxon>
        <taxon>Pseudomonadati</taxon>
        <taxon>Bacteroidota</taxon>
        <taxon>Flavobacteriia</taxon>
        <taxon>Flavobacteriales</taxon>
        <taxon>Flavobacteriaceae</taxon>
        <taxon>Arenibacter</taxon>
    </lineage>
</organism>
<evidence type="ECO:0000256" key="2">
    <source>
        <dbReference type="SAM" id="SignalP"/>
    </source>
</evidence>
<dbReference type="InterPro" id="IPR019619">
    <property type="entry name" value="DUF2490"/>
</dbReference>
<evidence type="ECO:0000313" key="3">
    <source>
        <dbReference type="EMBL" id="TQO38556.1"/>
    </source>
</evidence>
<dbReference type="Proteomes" id="UP000315363">
    <property type="component" value="Unassembled WGS sequence"/>
</dbReference>
<sequence>MELIRKGYTAHMVLLAMLMASTFGFSQTGDNSDLQSWNTLGLEYEPNKKWSFGLEQQLRLDENISEISEYFTQLETKYAITKKFDIGLGLRYIRENDNEGNVQGYENHFRFNVDASYKHKINNLELKYRLRYQNKNELGIGTSEGDYAKQYLRLKAAVEYDFDNWKLDPKFSAEIFNRFENEDADQYNKYRLTFGTDYKIKNFGKLGLYYRFEESINVDIPETTHIIGFNYTYTIKNKKK</sequence>
<gene>
    <name evidence="3" type="ORF">GQ41_3207</name>
</gene>
<dbReference type="Gene3D" id="2.40.160.40">
    <property type="entry name" value="monomeric porin ompg"/>
    <property type="match status" value="1"/>
</dbReference>